<feature type="domain" description="Ribosomal RNA small subunit methyltransferase E methyltransferase" evidence="11">
    <location>
        <begin position="74"/>
        <end position="235"/>
    </location>
</feature>
<dbReference type="Pfam" id="PF04452">
    <property type="entry name" value="Methyltrans_RNA"/>
    <property type="match status" value="1"/>
</dbReference>
<dbReference type="InterPro" id="IPR029028">
    <property type="entry name" value="Alpha/beta_knot_MTases"/>
</dbReference>
<evidence type="ECO:0000313" key="14">
    <source>
        <dbReference type="Proteomes" id="UP000316095"/>
    </source>
</evidence>
<comment type="subcellular location">
    <subcellularLocation>
        <location evidence="1 10">Cytoplasm</location>
    </subcellularLocation>
</comment>
<comment type="catalytic activity">
    <reaction evidence="9 10">
        <text>uridine(1498) in 16S rRNA + S-adenosyl-L-methionine = N(3)-methyluridine(1498) in 16S rRNA + S-adenosyl-L-homocysteine + H(+)</text>
        <dbReference type="Rhea" id="RHEA:42920"/>
        <dbReference type="Rhea" id="RHEA-COMP:10283"/>
        <dbReference type="Rhea" id="RHEA-COMP:10284"/>
        <dbReference type="ChEBI" id="CHEBI:15378"/>
        <dbReference type="ChEBI" id="CHEBI:57856"/>
        <dbReference type="ChEBI" id="CHEBI:59789"/>
        <dbReference type="ChEBI" id="CHEBI:65315"/>
        <dbReference type="ChEBI" id="CHEBI:74502"/>
        <dbReference type="EC" id="2.1.1.193"/>
    </reaction>
</comment>
<accession>A0A5C5XQY9</accession>
<dbReference type="GO" id="GO:0070042">
    <property type="term" value="F:rRNA (uridine-N3-)-methyltransferase activity"/>
    <property type="evidence" value="ECO:0007669"/>
    <property type="project" value="TreeGrafter"/>
</dbReference>
<sequence length="241" mass="27409">MSKRYYYPAPWLERDLELKDSEAHHLLHVMRAQVGEEVELFDGAGGVAPAKITNLKRKTVGLEIDLSRKEVTEEADFKIRLATAVPKGERFRWLVEKATELGVAELIPLNMERSSVTPRESKIEKHRQYIVEACKQSGRNHLMVLQEMQSFTDFCKLTSEENTKCLLGDLNNEFESLQELQSWVKSTTSLTIVIGPEGGLSDQEFEMTSEYGMKRWQVGRHILRTETAGLAMATLANLLSH</sequence>
<evidence type="ECO:0000256" key="7">
    <source>
        <dbReference type="ARBA" id="ARBA00022691"/>
    </source>
</evidence>
<dbReference type="SUPFAM" id="SSF88697">
    <property type="entry name" value="PUA domain-like"/>
    <property type="match status" value="1"/>
</dbReference>
<protein>
    <recommendedName>
        <fullName evidence="10">Ribosomal RNA small subunit methyltransferase E</fullName>
        <ecNumber evidence="10">2.1.1.193</ecNumber>
    </recommendedName>
</protein>
<dbReference type="CDD" id="cd18084">
    <property type="entry name" value="RsmE-like"/>
    <property type="match status" value="1"/>
</dbReference>
<comment type="similarity">
    <text evidence="2 10">Belongs to the RNA methyltransferase RsmE family.</text>
</comment>
<dbReference type="GO" id="GO:0070475">
    <property type="term" value="P:rRNA base methylation"/>
    <property type="evidence" value="ECO:0007669"/>
    <property type="project" value="TreeGrafter"/>
</dbReference>
<dbReference type="InterPro" id="IPR046887">
    <property type="entry name" value="RsmE_PUA-like"/>
</dbReference>
<dbReference type="PANTHER" id="PTHR30027:SF3">
    <property type="entry name" value="16S RRNA (URACIL(1498)-N(3))-METHYLTRANSFERASE"/>
    <property type="match status" value="1"/>
</dbReference>
<keyword evidence="4 10" id="KW-0698">rRNA processing</keyword>
<dbReference type="Gene3D" id="3.40.1280.10">
    <property type="match status" value="1"/>
</dbReference>
<keyword evidence="5 10" id="KW-0489">Methyltransferase</keyword>
<dbReference type="InterPro" id="IPR029026">
    <property type="entry name" value="tRNA_m1G_MTases_N"/>
</dbReference>
<evidence type="ECO:0000256" key="8">
    <source>
        <dbReference type="ARBA" id="ARBA00025699"/>
    </source>
</evidence>
<evidence type="ECO:0000256" key="2">
    <source>
        <dbReference type="ARBA" id="ARBA00005528"/>
    </source>
</evidence>
<keyword evidence="3 10" id="KW-0963">Cytoplasm</keyword>
<dbReference type="InterPro" id="IPR015947">
    <property type="entry name" value="PUA-like_sf"/>
</dbReference>
<evidence type="ECO:0000256" key="6">
    <source>
        <dbReference type="ARBA" id="ARBA00022679"/>
    </source>
</evidence>
<dbReference type="OrthoDB" id="9815641at2"/>
<evidence type="ECO:0000256" key="5">
    <source>
        <dbReference type="ARBA" id="ARBA00022603"/>
    </source>
</evidence>
<dbReference type="InterPro" id="IPR006700">
    <property type="entry name" value="RsmE"/>
</dbReference>
<comment type="function">
    <text evidence="8 10">Specifically methylates the N3 position of the uracil ring of uridine 1498 (m3U1498) in 16S rRNA. Acts on the fully assembled 30S ribosomal subunit.</text>
</comment>
<dbReference type="SUPFAM" id="SSF75217">
    <property type="entry name" value="alpha/beta knot"/>
    <property type="match status" value="1"/>
</dbReference>
<evidence type="ECO:0000259" key="12">
    <source>
        <dbReference type="Pfam" id="PF20260"/>
    </source>
</evidence>
<dbReference type="PIRSF" id="PIRSF015601">
    <property type="entry name" value="MTase_slr0722"/>
    <property type="match status" value="1"/>
</dbReference>
<dbReference type="GO" id="GO:0005737">
    <property type="term" value="C:cytoplasm"/>
    <property type="evidence" value="ECO:0007669"/>
    <property type="project" value="UniProtKB-SubCell"/>
</dbReference>
<evidence type="ECO:0000256" key="10">
    <source>
        <dbReference type="PIRNR" id="PIRNR015601"/>
    </source>
</evidence>
<name>A0A5C5XQY9_9PLAN</name>
<organism evidence="13 14">
    <name type="scientific">Rubinisphaera italica</name>
    <dbReference type="NCBI Taxonomy" id="2527969"/>
    <lineage>
        <taxon>Bacteria</taxon>
        <taxon>Pseudomonadati</taxon>
        <taxon>Planctomycetota</taxon>
        <taxon>Planctomycetia</taxon>
        <taxon>Planctomycetales</taxon>
        <taxon>Planctomycetaceae</taxon>
        <taxon>Rubinisphaera</taxon>
    </lineage>
</organism>
<dbReference type="EMBL" id="SJPG01000001">
    <property type="protein sequence ID" value="TWT64142.1"/>
    <property type="molecule type" value="Genomic_DNA"/>
</dbReference>
<dbReference type="InterPro" id="IPR046886">
    <property type="entry name" value="RsmE_MTase_dom"/>
</dbReference>
<evidence type="ECO:0000259" key="11">
    <source>
        <dbReference type="Pfam" id="PF04452"/>
    </source>
</evidence>
<gene>
    <name evidence="13" type="primary">rsmE</name>
    <name evidence="13" type="ORF">Pan54_49030</name>
</gene>
<comment type="caution">
    <text evidence="13">The sequence shown here is derived from an EMBL/GenBank/DDBJ whole genome shotgun (WGS) entry which is preliminary data.</text>
</comment>
<dbReference type="Pfam" id="PF20260">
    <property type="entry name" value="PUA_4"/>
    <property type="match status" value="1"/>
</dbReference>
<keyword evidence="14" id="KW-1185">Reference proteome</keyword>
<reference evidence="13 14" key="1">
    <citation type="submission" date="2019-02" db="EMBL/GenBank/DDBJ databases">
        <title>Deep-cultivation of Planctomycetes and their phenomic and genomic characterization uncovers novel biology.</title>
        <authorList>
            <person name="Wiegand S."/>
            <person name="Jogler M."/>
            <person name="Boedeker C."/>
            <person name="Pinto D."/>
            <person name="Vollmers J."/>
            <person name="Rivas-Marin E."/>
            <person name="Kohn T."/>
            <person name="Peeters S.H."/>
            <person name="Heuer A."/>
            <person name="Rast P."/>
            <person name="Oberbeckmann S."/>
            <person name="Bunk B."/>
            <person name="Jeske O."/>
            <person name="Meyerdierks A."/>
            <person name="Storesund J.E."/>
            <person name="Kallscheuer N."/>
            <person name="Luecker S."/>
            <person name="Lage O.M."/>
            <person name="Pohl T."/>
            <person name="Merkel B.J."/>
            <person name="Hornburger P."/>
            <person name="Mueller R.-W."/>
            <person name="Bruemmer F."/>
            <person name="Labrenz M."/>
            <person name="Spormann A.M."/>
            <person name="Op Den Camp H."/>
            <person name="Overmann J."/>
            <person name="Amann R."/>
            <person name="Jetten M.S.M."/>
            <person name="Mascher T."/>
            <person name="Medema M.H."/>
            <person name="Devos D.P."/>
            <person name="Kaster A.-K."/>
            <person name="Ovreas L."/>
            <person name="Rohde M."/>
            <person name="Galperin M.Y."/>
            <person name="Jogler C."/>
        </authorList>
    </citation>
    <scope>NUCLEOTIDE SEQUENCE [LARGE SCALE GENOMIC DNA]</scope>
    <source>
        <strain evidence="13 14">Pan54</strain>
    </source>
</reference>
<keyword evidence="6 10" id="KW-0808">Transferase</keyword>
<dbReference type="PANTHER" id="PTHR30027">
    <property type="entry name" value="RIBOSOMAL RNA SMALL SUBUNIT METHYLTRANSFERASE E"/>
    <property type="match status" value="1"/>
</dbReference>
<dbReference type="AlphaFoldDB" id="A0A5C5XQY9"/>
<feature type="domain" description="Ribosomal RNA small subunit methyltransferase E PUA-like" evidence="12">
    <location>
        <begin position="18"/>
        <end position="63"/>
    </location>
</feature>
<evidence type="ECO:0000256" key="9">
    <source>
        <dbReference type="ARBA" id="ARBA00047944"/>
    </source>
</evidence>
<evidence type="ECO:0000256" key="4">
    <source>
        <dbReference type="ARBA" id="ARBA00022552"/>
    </source>
</evidence>
<evidence type="ECO:0000313" key="13">
    <source>
        <dbReference type="EMBL" id="TWT64142.1"/>
    </source>
</evidence>
<proteinExistence type="inferred from homology"/>
<dbReference type="RefSeq" id="WP_146505882.1">
    <property type="nucleotide sequence ID" value="NZ_SJPG01000001.1"/>
</dbReference>
<keyword evidence="7 10" id="KW-0949">S-adenosyl-L-methionine</keyword>
<evidence type="ECO:0000256" key="1">
    <source>
        <dbReference type="ARBA" id="ARBA00004496"/>
    </source>
</evidence>
<dbReference type="EC" id="2.1.1.193" evidence="10"/>
<evidence type="ECO:0000256" key="3">
    <source>
        <dbReference type="ARBA" id="ARBA00022490"/>
    </source>
</evidence>
<dbReference type="Proteomes" id="UP000316095">
    <property type="component" value="Unassembled WGS sequence"/>
</dbReference>
<dbReference type="NCBIfam" id="NF008692">
    <property type="entry name" value="PRK11713.1-5"/>
    <property type="match status" value="1"/>
</dbReference>
<dbReference type="NCBIfam" id="TIGR00046">
    <property type="entry name" value="RsmE family RNA methyltransferase"/>
    <property type="match status" value="1"/>
</dbReference>